<reference evidence="4" key="2">
    <citation type="submission" date="2025-08" db="UniProtKB">
        <authorList>
            <consortium name="RefSeq"/>
        </authorList>
    </citation>
    <scope>IDENTIFICATION</scope>
    <source>
        <strain evidence="4">14028-0561.14</strain>
        <tissue evidence="4">Whole fly</tissue>
    </source>
</reference>
<evidence type="ECO:0000256" key="1">
    <source>
        <dbReference type="SAM" id="MobiDB-lite"/>
    </source>
</evidence>
<dbReference type="RefSeq" id="XP_017025046.1">
    <property type="nucleotide sequence ID" value="XM_017169557.3"/>
</dbReference>
<name>A0A6P4IQD9_DROKI</name>
<feature type="region of interest" description="Disordered" evidence="1">
    <location>
        <begin position="364"/>
        <end position="396"/>
    </location>
</feature>
<evidence type="ECO:0000313" key="3">
    <source>
        <dbReference type="Proteomes" id="UP001652661"/>
    </source>
</evidence>
<reference evidence="3" key="1">
    <citation type="submission" date="2025-05" db="UniProtKB">
        <authorList>
            <consortium name="RefSeq"/>
        </authorList>
    </citation>
    <scope>NUCLEOTIDE SEQUENCE [LARGE SCALE GENOMIC DNA]</scope>
    <source>
        <strain evidence="3">14028-0561.14</strain>
    </source>
</reference>
<feature type="chain" id="PRO_5027932600" evidence="2">
    <location>
        <begin position="27"/>
        <end position="409"/>
    </location>
</feature>
<evidence type="ECO:0000313" key="4">
    <source>
        <dbReference type="RefSeq" id="XP_017025046.1"/>
    </source>
</evidence>
<feature type="signal peptide" evidence="2">
    <location>
        <begin position="1"/>
        <end position="26"/>
    </location>
</feature>
<proteinExistence type="predicted"/>
<keyword evidence="2" id="KW-0732">Signal</keyword>
<feature type="compositionally biased region" description="Polar residues" evidence="1">
    <location>
        <begin position="90"/>
        <end position="102"/>
    </location>
</feature>
<dbReference type="Proteomes" id="UP001652661">
    <property type="component" value="Chromosome 2R"/>
</dbReference>
<dbReference type="OrthoDB" id="7871635at2759"/>
<feature type="region of interest" description="Disordered" evidence="1">
    <location>
        <begin position="150"/>
        <end position="169"/>
    </location>
</feature>
<evidence type="ECO:0000256" key="2">
    <source>
        <dbReference type="SAM" id="SignalP"/>
    </source>
</evidence>
<feature type="region of interest" description="Disordered" evidence="1">
    <location>
        <begin position="84"/>
        <end position="104"/>
    </location>
</feature>
<organism evidence="3 4">
    <name type="scientific">Drosophila kikkawai</name>
    <name type="common">Fruit fly</name>
    <dbReference type="NCBI Taxonomy" id="30033"/>
    <lineage>
        <taxon>Eukaryota</taxon>
        <taxon>Metazoa</taxon>
        <taxon>Ecdysozoa</taxon>
        <taxon>Arthropoda</taxon>
        <taxon>Hexapoda</taxon>
        <taxon>Insecta</taxon>
        <taxon>Pterygota</taxon>
        <taxon>Neoptera</taxon>
        <taxon>Endopterygota</taxon>
        <taxon>Diptera</taxon>
        <taxon>Brachycera</taxon>
        <taxon>Muscomorpha</taxon>
        <taxon>Ephydroidea</taxon>
        <taxon>Drosophilidae</taxon>
        <taxon>Drosophila</taxon>
        <taxon>Sophophora</taxon>
    </lineage>
</organism>
<gene>
    <name evidence="4" type="primary">LOC108076630</name>
</gene>
<feature type="region of interest" description="Disordered" evidence="1">
    <location>
        <begin position="263"/>
        <end position="287"/>
    </location>
</feature>
<feature type="region of interest" description="Disordered" evidence="1">
    <location>
        <begin position="190"/>
        <end position="227"/>
    </location>
</feature>
<dbReference type="GeneID" id="108076630"/>
<sequence>MSMQNRSYSTVALWLLPMLILSGVGPSGNNNANKSPDVEVPWSWEQYERKDQNDGWDQLPPESRFLHDIHDTKLLFKELDDLDRMENKPKNPSSSQTHSHFNSLPVGFKTHNSKQDKYKGFLGPLDLVLMDASGVEQFEKIKSYRPVNNWNEKPSEGVPRTTATPSSTKTTAVICPSTYCLPEPSPFPPATSNCPASAAPTTCKPPPPSSTSKPTTIGSKCRKKSKQLSPKTAKNLLEIILATKKHVLSVLKALNYLEMEVRSHSSDDCPPQGCKLKQSQPKKKPDEQMEKLLTPSSFTNSQSFFFGIRPASQMESDFDMVLAREEELKLKSRVWEEHQQQMREMPSTKSSKHHMAPQAAVRLEDIRESQLPQKPPEHRNPYKHLPSKDSSDFGPTWYTSDLNGGHFSI</sequence>
<protein>
    <submittedName>
        <fullName evidence="4">Uncharacterized protein</fullName>
    </submittedName>
</protein>
<dbReference type="AlphaFoldDB" id="A0A6P4IQD9"/>
<keyword evidence="3" id="KW-1185">Reference proteome</keyword>
<feature type="compositionally biased region" description="Basic and acidic residues" evidence="1">
    <location>
        <begin position="375"/>
        <end position="391"/>
    </location>
</feature>
<accession>A0A6P4IQD9</accession>